<dbReference type="GO" id="GO:0016121">
    <property type="term" value="P:carotene catabolic process"/>
    <property type="evidence" value="ECO:0007669"/>
    <property type="project" value="TreeGrafter"/>
</dbReference>
<evidence type="ECO:0000256" key="3">
    <source>
        <dbReference type="ARBA" id="ARBA00023002"/>
    </source>
</evidence>
<evidence type="ECO:0000256" key="6">
    <source>
        <dbReference type="RuleBase" id="RU364048"/>
    </source>
</evidence>
<dbReference type="PANTHER" id="PTHR10543">
    <property type="entry name" value="BETA-CAROTENE DIOXYGENASE"/>
    <property type="match status" value="1"/>
</dbReference>
<dbReference type="OrthoDB" id="6636843at2"/>
<keyword evidence="3 6" id="KW-0560">Oxidoreductase</keyword>
<keyword evidence="8" id="KW-1185">Reference proteome</keyword>
<sequence length="489" mass="55483">MVHFPNSPLFDDVLRLVRLEGDIADIEIEGEIPAELDGAFYRVHPDPQFAPKYDNDQFFNGDGMVSMFRFKDGKVSFRQRYAKTEKWKRENEAGHALFGAYRNPLTDDPSVKGVPRGTANTNVLVHAGKLFAMKEDSPCLIMDKNTLETDGYTDFDGDLEIPTFTAHPKIDHDTGNFCGFGYATKGDLTRDASYFEIDPQGKIVRRADFQVPYYTMLHDFAIAGDYAVFNVSPYSSDWETLEQNRPHFWYDRELPFYLGVMRRDGDGSDIRWFKQEPSVCGCHVMNAYQDGTKIYFDLPISKTGSLPFFPEKDGTPFNPEEATTFLHRFMVDLASNTDEITSMEKIGDMPGEFPRIDDRMAGKPYRHGWMITYDFDKPYNGPQGPFVGVINSLTHYDHETGKEQSWWCGPDGAIQEPCFIPRSPDAPEGDGWLVALVDNHMTNYSDLCIFDALDLEKGPIARAKLPIRLRQGLHGNWAAGDKLEDKLAA</sequence>
<evidence type="ECO:0000313" key="8">
    <source>
        <dbReference type="Proteomes" id="UP000438476"/>
    </source>
</evidence>
<dbReference type="GO" id="GO:0046872">
    <property type="term" value="F:metal ion binding"/>
    <property type="evidence" value="ECO:0007669"/>
    <property type="project" value="UniProtKB-KW"/>
</dbReference>
<organism evidence="7 8">
    <name type="scientific">Altericroceibacterium endophyticum</name>
    <dbReference type="NCBI Taxonomy" id="1808508"/>
    <lineage>
        <taxon>Bacteria</taxon>
        <taxon>Pseudomonadati</taxon>
        <taxon>Pseudomonadota</taxon>
        <taxon>Alphaproteobacteria</taxon>
        <taxon>Sphingomonadales</taxon>
        <taxon>Erythrobacteraceae</taxon>
        <taxon>Altericroceibacterium</taxon>
    </lineage>
</organism>
<comment type="similarity">
    <text evidence="1 6">Belongs to the carotenoid oxygenase family.</text>
</comment>
<evidence type="ECO:0000256" key="2">
    <source>
        <dbReference type="ARBA" id="ARBA00022723"/>
    </source>
</evidence>
<dbReference type="AlphaFoldDB" id="A0A6I4T482"/>
<feature type="binding site" evidence="5">
    <location>
        <position position="218"/>
    </location>
    <ligand>
        <name>Fe cation</name>
        <dbReference type="ChEBI" id="CHEBI:24875"/>
        <note>catalytic</note>
    </ligand>
</feature>
<reference evidence="7 8" key="1">
    <citation type="submission" date="2019-12" db="EMBL/GenBank/DDBJ databases">
        <title>Genomic-based taxomic classification of the family Erythrobacteraceae.</title>
        <authorList>
            <person name="Xu L."/>
        </authorList>
    </citation>
    <scope>NUCLEOTIDE SEQUENCE [LARGE SCALE GENOMIC DNA]</scope>
    <source>
        <strain evidence="7 8">LMG 29518</strain>
    </source>
</reference>
<dbReference type="Proteomes" id="UP000438476">
    <property type="component" value="Unassembled WGS sequence"/>
</dbReference>
<feature type="binding site" evidence="5">
    <location>
        <position position="474"/>
    </location>
    <ligand>
        <name>Fe cation</name>
        <dbReference type="ChEBI" id="CHEBI:24875"/>
        <note>catalytic</note>
    </ligand>
</feature>
<dbReference type="GO" id="GO:0010436">
    <property type="term" value="F:carotenoid dioxygenase activity"/>
    <property type="evidence" value="ECO:0007669"/>
    <property type="project" value="TreeGrafter"/>
</dbReference>
<comment type="caution">
    <text evidence="7">The sequence shown here is derived from an EMBL/GenBank/DDBJ whole genome shotgun (WGS) entry which is preliminary data.</text>
</comment>
<keyword evidence="2 5" id="KW-0479">Metal-binding</keyword>
<proteinExistence type="inferred from homology"/>
<feature type="binding site" evidence="5">
    <location>
        <position position="283"/>
    </location>
    <ligand>
        <name>Fe cation</name>
        <dbReference type="ChEBI" id="CHEBI:24875"/>
        <note>catalytic</note>
    </ligand>
</feature>
<evidence type="ECO:0000256" key="1">
    <source>
        <dbReference type="ARBA" id="ARBA00006787"/>
    </source>
</evidence>
<accession>A0A6I4T482</accession>
<comment type="cofactor">
    <cofactor evidence="5 6">
        <name>Fe(2+)</name>
        <dbReference type="ChEBI" id="CHEBI:29033"/>
    </cofactor>
    <text evidence="5 6">Binds 1 Fe(2+) ion per subunit.</text>
</comment>
<dbReference type="Pfam" id="PF03055">
    <property type="entry name" value="RPE65"/>
    <property type="match status" value="1"/>
</dbReference>
<dbReference type="InterPro" id="IPR004294">
    <property type="entry name" value="Carotenoid_Oase"/>
</dbReference>
<feature type="binding site" evidence="5">
    <location>
        <position position="167"/>
    </location>
    <ligand>
        <name>Fe cation</name>
        <dbReference type="ChEBI" id="CHEBI:24875"/>
        <note>catalytic</note>
    </ligand>
</feature>
<name>A0A6I4T482_9SPHN</name>
<protein>
    <recommendedName>
        <fullName evidence="6">Dioxygenase</fullName>
        <ecNumber evidence="6">1.13.11.-</ecNumber>
    </recommendedName>
</protein>
<evidence type="ECO:0000256" key="4">
    <source>
        <dbReference type="ARBA" id="ARBA00023004"/>
    </source>
</evidence>
<keyword evidence="4 5" id="KW-0408">Iron</keyword>
<evidence type="ECO:0000313" key="7">
    <source>
        <dbReference type="EMBL" id="MXO65149.1"/>
    </source>
</evidence>
<dbReference type="EMBL" id="WTYT01000002">
    <property type="protein sequence ID" value="MXO65149.1"/>
    <property type="molecule type" value="Genomic_DNA"/>
</dbReference>
<gene>
    <name evidence="7" type="ORF">GRI91_05225</name>
</gene>
<evidence type="ECO:0000256" key="5">
    <source>
        <dbReference type="PIRSR" id="PIRSR604294-1"/>
    </source>
</evidence>
<dbReference type="PANTHER" id="PTHR10543:SF89">
    <property type="entry name" value="CAROTENOID 9,10(9',10')-CLEAVAGE DIOXYGENASE 1"/>
    <property type="match status" value="1"/>
</dbReference>
<dbReference type="EC" id="1.13.11.-" evidence="6"/>
<dbReference type="RefSeq" id="WP_160735579.1">
    <property type="nucleotide sequence ID" value="NZ_WTYT01000002.1"/>
</dbReference>
<keyword evidence="6 7" id="KW-0223">Dioxygenase</keyword>